<keyword evidence="3" id="KW-1185">Reference proteome</keyword>
<dbReference type="AlphaFoldDB" id="A0A0P1GE22"/>
<dbReference type="Proteomes" id="UP000054935">
    <property type="component" value="Unassembled WGS sequence"/>
</dbReference>
<gene>
    <name evidence="2" type="ORF">TRN7648_02682</name>
</gene>
<evidence type="ECO:0000313" key="2">
    <source>
        <dbReference type="EMBL" id="CUH79858.1"/>
    </source>
</evidence>
<proteinExistence type="predicted"/>
<dbReference type="PROSITE" id="PS51257">
    <property type="entry name" value="PROKAR_LIPOPROTEIN"/>
    <property type="match status" value="1"/>
</dbReference>
<evidence type="ECO:0000313" key="3">
    <source>
        <dbReference type="Proteomes" id="UP000054935"/>
    </source>
</evidence>
<organism evidence="2 3">
    <name type="scientific">Tropicibacter naphthalenivorans</name>
    <dbReference type="NCBI Taxonomy" id="441103"/>
    <lineage>
        <taxon>Bacteria</taxon>
        <taxon>Pseudomonadati</taxon>
        <taxon>Pseudomonadota</taxon>
        <taxon>Alphaproteobacteria</taxon>
        <taxon>Rhodobacterales</taxon>
        <taxon>Roseobacteraceae</taxon>
        <taxon>Tropicibacter</taxon>
    </lineage>
</organism>
<accession>A0A0P1GE22</accession>
<dbReference type="EMBL" id="CYSE01000004">
    <property type="protein sequence ID" value="CUH79858.1"/>
    <property type="molecule type" value="Genomic_DNA"/>
</dbReference>
<sequence length="43" mass="4207">MKRLAILAMLGLAACGADGDPVRPDAPEPGITITGTAEIGVSG</sequence>
<dbReference type="RefSeq" id="WP_268811240.1">
    <property type="nucleotide sequence ID" value="NZ_CYSE01000004.1"/>
</dbReference>
<reference evidence="2 3" key="1">
    <citation type="submission" date="2015-09" db="EMBL/GenBank/DDBJ databases">
        <authorList>
            <consortium name="Swine Surveillance"/>
        </authorList>
    </citation>
    <scope>NUCLEOTIDE SEQUENCE [LARGE SCALE GENOMIC DNA]</scope>
    <source>
        <strain evidence="2 3">CECT 7648</strain>
    </source>
</reference>
<feature type="region of interest" description="Disordered" evidence="1">
    <location>
        <begin position="19"/>
        <end position="43"/>
    </location>
</feature>
<evidence type="ECO:0000256" key="1">
    <source>
        <dbReference type="SAM" id="MobiDB-lite"/>
    </source>
</evidence>
<name>A0A0P1GE22_9RHOB</name>
<protein>
    <submittedName>
        <fullName evidence="2">Uncharacterized protein</fullName>
    </submittedName>
</protein>